<dbReference type="InterPro" id="IPR003591">
    <property type="entry name" value="Leu-rich_rpt_typical-subtyp"/>
</dbReference>
<dbReference type="Pfam" id="PF08509">
    <property type="entry name" value="Ad_cyc_g-alpha"/>
    <property type="match status" value="1"/>
</dbReference>
<dbReference type="PANTHER" id="PTHR48051:SF46">
    <property type="entry name" value="LEUCINE RICH REPEAT-CONTAINING DOMAIN PROTEIN"/>
    <property type="match status" value="1"/>
</dbReference>
<dbReference type="SMART" id="SM00332">
    <property type="entry name" value="PP2Cc"/>
    <property type="match status" value="1"/>
</dbReference>
<dbReference type="PROSITE" id="PS50125">
    <property type="entry name" value="GUANYLATE_CYCLASE_2"/>
    <property type="match status" value="1"/>
</dbReference>
<protein>
    <recommendedName>
        <fullName evidence="6">Adenylate cyclase</fullName>
        <ecNumber evidence="5">4.6.1.1</ecNumber>
    </recommendedName>
    <alternativeName>
        <fullName evidence="15">ATP pyrophosphate-lyase</fullName>
    </alternativeName>
    <alternativeName>
        <fullName evidence="16">Adenylyl cyclase</fullName>
    </alternativeName>
</protein>
<dbReference type="GO" id="GO:0000287">
    <property type="term" value="F:magnesium ion binding"/>
    <property type="evidence" value="ECO:0007669"/>
    <property type="project" value="InterPro"/>
</dbReference>
<evidence type="ECO:0000256" key="5">
    <source>
        <dbReference type="ARBA" id="ARBA00012201"/>
    </source>
</evidence>
<evidence type="ECO:0000256" key="2">
    <source>
        <dbReference type="ARBA" id="ARBA00001946"/>
    </source>
</evidence>
<dbReference type="PROSITE" id="PS51746">
    <property type="entry name" value="PPM_2"/>
    <property type="match status" value="1"/>
</dbReference>
<evidence type="ECO:0000256" key="16">
    <source>
        <dbReference type="ARBA" id="ARBA00032637"/>
    </source>
</evidence>
<dbReference type="PROSITE" id="PS51450">
    <property type="entry name" value="LRR"/>
    <property type="match status" value="5"/>
</dbReference>
<keyword evidence="22" id="KW-1185">Reference proteome</keyword>
<dbReference type="GO" id="GO:0005524">
    <property type="term" value="F:ATP binding"/>
    <property type="evidence" value="ECO:0007669"/>
    <property type="project" value="UniProtKB-KW"/>
</dbReference>
<accession>A0AAD9ZBU0</accession>
<dbReference type="InterPro" id="IPR013716">
    <property type="entry name" value="Adenylate_cyclase_G-a-bd"/>
</dbReference>
<feature type="compositionally biased region" description="Polar residues" evidence="17">
    <location>
        <begin position="1035"/>
        <end position="1050"/>
    </location>
</feature>
<feature type="domain" description="PPM-type phosphatase" evidence="20">
    <location>
        <begin position="1268"/>
        <end position="1546"/>
    </location>
</feature>
<dbReference type="SMART" id="SM00044">
    <property type="entry name" value="CYCc"/>
    <property type="match status" value="1"/>
</dbReference>
<dbReference type="Gene3D" id="3.30.70.1230">
    <property type="entry name" value="Nucleotide cyclase"/>
    <property type="match status" value="1"/>
</dbReference>
<feature type="compositionally biased region" description="Low complexity" evidence="17">
    <location>
        <begin position="999"/>
        <end position="1015"/>
    </location>
</feature>
<feature type="compositionally biased region" description="Polar residues" evidence="17">
    <location>
        <begin position="285"/>
        <end position="302"/>
    </location>
</feature>
<dbReference type="Pfam" id="PF23598">
    <property type="entry name" value="LRR_14"/>
    <property type="match status" value="1"/>
</dbReference>
<reference evidence="21" key="1">
    <citation type="submission" date="2022-11" db="EMBL/GenBank/DDBJ databases">
        <title>Chromosomal genome sequence assembly and mating type (MAT) locus characterization of the leprose asexual lichenized fungus Lepraria neglecta (Nyl.) Erichsen.</title>
        <authorList>
            <person name="Allen J.L."/>
            <person name="Pfeffer B."/>
        </authorList>
    </citation>
    <scope>NUCLEOTIDE SEQUENCE</scope>
    <source>
        <strain evidence="21">Allen 5258</strain>
    </source>
</reference>
<dbReference type="FunFam" id="3.80.10.10:FF:000305">
    <property type="entry name" value="Adenylate cyclase AcyA"/>
    <property type="match status" value="1"/>
</dbReference>
<dbReference type="GO" id="GO:0005737">
    <property type="term" value="C:cytoplasm"/>
    <property type="evidence" value="ECO:0007669"/>
    <property type="project" value="TreeGrafter"/>
</dbReference>
<feature type="compositionally biased region" description="Basic and acidic residues" evidence="17">
    <location>
        <begin position="421"/>
        <end position="431"/>
    </location>
</feature>
<name>A0AAD9ZBU0_9LECA</name>
<sequence length="1973" mass="219102">MDDGPELSTHGLTSLINFNTDAPKLQPLSSIRPDTGESEPRDVVWDNEERRPSLASATTESSQTSVSNSVSKASTNRGTPYKKVAGFFSDDGRQSSRSSDTSIPATLQREQTSGSTHGSLHHGSRDEGRPPTSPTGSGPLTPLLSSDVTPWLFQDFKEIQQFGDAPVRQAPAGLDKQRKEEPPAPPPKDPGNGNLTRPLTHRQDSSSNVRMLKDTISSPMSSRNTLPIRGSSPTPSSSSGMSRSETMPGQRSPANNSSNRKGGLLSKLRRNKGDHDSHGLLSHLPGSTTSLQRAPTNESSGYRSDIYAPKDASRQGSVATFDSGSTTKASDYSVGDAASPISKKESGPSKILHSHGKLPKPKRAFSYDKEAEKARNASVANESLFSLDTNLDDMTGIVDPNAVALNEPPHGGIFTGEPIPEEPRKELKDEGPGAWDAPDSWAVKKVGDENLGRLREIDETGIPQKMDDDGTPHCVRIFRVDSTFATLSMGVNTTASEILQVLGKKSFLQDDLDNYQIILNKHDLHRQLAPGERPIAIQKKLLEQAGYQGTDRIEEIGREDNSYLCRFSFVPTKLSGYYSLEKEPGLGKLQKFSHVDLQGRSIVTIPITLYQKATEIISLNLSRNLALDVPKDFIQSCVNLREIRYLSCEAWQLPASFSLATRLTVLDISNNRLEQLEHAELDKLPNLVSIKMSNNKLRYLPEYFGRFSSLRSLNLSSNYIEAFPDFLCDLRGLVDLDLSFNTVKTLPKIGQLTSLERIWATNNLLHGSFPDTFKALKNLKEVDLRFNRITDIDIFAKLPKLEQLFVGHNVISKFEGSFDMMRILHLDHNPMTRFDFKASVPTLTTLNLASCKISQLDDSIFDRMRNVSKLTLDKNHFSTLSTQISKLQKLEYLSIARNPLSSFPASIGHLHELRFLDIRECNLKKLPPEIWFCYRLDSLNVSSNVLESFPKPPTGLPASQPEIQPNSAHDSGESTPVPASTPEMEELGRLEDFKDRRPSQVSGGLLSVGSSPASSTRQGSIVSVYGQGGRKASVISRTQTNGSTNGTMSPVTRKDSNLQQQRANTMAGSLRNLYLADNRLTDDVFDEITTLPELRLLNLSYNELYDIPTRSLRRWQYLAELYLSGNELSSLPSDDLEEASALKVLHINGNKFQVLPAELGKVRKLTVLDVGSNSLKYNISNWPYDWNWNWNKNLKYLNFSGNKRLEIKPSRAFAGNNGREGADLTNFTTLHHLRVLGLMDVTLTIPSVPDQTEDRRVRTSGSLAGSMAYGMADSLGRHEHLSTIDMVVPKFRGHETETLLGIFDGQAMSSGGSRLAKYLQENFQYHFTEELSRLKKEENPGDGLRRTFVALNKDLATTASQTLDEKEHRVPQKTHRGSIAAQTLSADDLNSGGVATVVFLDNLDLYLANIGDAQAILMQSDGGHKPLTRKHEPADRGERERIREAGGFVSRHGKLNDVLEVSRAFGYIQMMPAVMAAPHVTHVTLKESDEMVLIASKELWDYMSIDMVVDVARSERGDLMRAAQKLRDLAMAFGATGKLMVQIIGVSDLKKRERNRYRGQSLSMGPSQMSDDQITSKRGKKRDRPDDSTLQRLDPEVDAPTGDLSMVFTDIKNSTTLWENYPVAMRSAIKSHNEVMRRQLRVIGGYEVKTEGDAFMVSFPTATAALLWCFVVQQHLLEVDWPPEILNTMHCSEVLDGDDNRIYRGLSVRMGVHWGQPVCEPDPVTRRMDYFGPMVNRAARISGAADGGQIYVSSDYIAEIQRSLEQYADPERQGSTESEDSLNDDPVAQSIRKELRALSSQGFEVKDLGTQKLKGLENPELIYLMYPHTLAGRLIAQQQRTDAEAAAASNEPASKQPDSSLDFDTEYLWALWNVSLRLEMLCSALESPGDPLKPPEKSVLERMKNRGGEVTDRFLISFLEHQVVRIEVRTLRCGEAEGSGADYLIDVHFYIGTKEYGDALQHNESAGARVPYE</sequence>
<dbReference type="GO" id="GO:0035556">
    <property type="term" value="P:intracellular signal transduction"/>
    <property type="evidence" value="ECO:0007669"/>
    <property type="project" value="InterPro"/>
</dbReference>
<evidence type="ECO:0000313" key="21">
    <source>
        <dbReference type="EMBL" id="KAK3175070.1"/>
    </source>
</evidence>
<dbReference type="SUPFAM" id="SSF55073">
    <property type="entry name" value="Nucleotide cyclase"/>
    <property type="match status" value="1"/>
</dbReference>
<feature type="region of interest" description="Disordered" evidence="17">
    <location>
        <begin position="1"/>
        <end position="146"/>
    </location>
</feature>
<feature type="region of interest" description="Disordered" evidence="17">
    <location>
        <begin position="951"/>
        <end position="1019"/>
    </location>
</feature>
<dbReference type="Gene3D" id="3.60.40.10">
    <property type="entry name" value="PPM-type phosphatase domain"/>
    <property type="match status" value="1"/>
</dbReference>
<keyword evidence="11" id="KW-0067">ATP-binding</keyword>
<dbReference type="Gene3D" id="3.80.10.10">
    <property type="entry name" value="Ribonuclease Inhibitor"/>
    <property type="match status" value="4"/>
</dbReference>
<dbReference type="EMBL" id="JASNWA010000006">
    <property type="protein sequence ID" value="KAK3175070.1"/>
    <property type="molecule type" value="Genomic_DNA"/>
</dbReference>
<comment type="catalytic activity">
    <reaction evidence="1">
        <text>ATP = 3',5'-cyclic AMP + diphosphate</text>
        <dbReference type="Rhea" id="RHEA:15389"/>
        <dbReference type="ChEBI" id="CHEBI:30616"/>
        <dbReference type="ChEBI" id="CHEBI:33019"/>
        <dbReference type="ChEBI" id="CHEBI:58165"/>
        <dbReference type="EC" id="4.6.1.1"/>
    </reaction>
</comment>
<dbReference type="SUPFAM" id="SSF81606">
    <property type="entry name" value="PP2C-like"/>
    <property type="match status" value="1"/>
</dbReference>
<feature type="region of interest" description="Disordered" evidence="17">
    <location>
        <begin position="1032"/>
        <end position="1058"/>
    </location>
</feature>
<keyword evidence="8" id="KW-0479">Metal-binding</keyword>
<dbReference type="CDD" id="cd07302">
    <property type="entry name" value="CHD"/>
    <property type="match status" value="1"/>
</dbReference>
<evidence type="ECO:0000256" key="17">
    <source>
        <dbReference type="SAM" id="MobiDB-lite"/>
    </source>
</evidence>
<keyword evidence="13" id="KW-0115">cAMP biosynthesis</keyword>
<keyword evidence="14" id="KW-0456">Lyase</keyword>
<feature type="compositionally biased region" description="Polar residues" evidence="17">
    <location>
        <begin position="314"/>
        <end position="330"/>
    </location>
</feature>
<evidence type="ECO:0000256" key="9">
    <source>
        <dbReference type="ARBA" id="ARBA00022737"/>
    </source>
</evidence>
<feature type="domain" description="Guanylate cyclase" evidence="18">
    <location>
        <begin position="1605"/>
        <end position="1742"/>
    </location>
</feature>
<feature type="compositionally biased region" description="Polar residues" evidence="17">
    <location>
        <begin position="1558"/>
        <end position="1573"/>
    </location>
</feature>
<keyword evidence="9" id="KW-0677">Repeat</keyword>
<dbReference type="InterPro" id="IPR001611">
    <property type="entry name" value="Leu-rich_rpt"/>
</dbReference>
<dbReference type="SUPFAM" id="SSF52058">
    <property type="entry name" value="L domain-like"/>
    <property type="match status" value="2"/>
</dbReference>
<dbReference type="Pfam" id="PF13855">
    <property type="entry name" value="LRR_8"/>
    <property type="match status" value="1"/>
</dbReference>
<evidence type="ECO:0000256" key="3">
    <source>
        <dbReference type="ARBA" id="ARBA00003896"/>
    </source>
</evidence>
<feature type="compositionally biased region" description="Basic residues" evidence="17">
    <location>
        <begin position="352"/>
        <end position="363"/>
    </location>
</feature>
<feature type="region of interest" description="Disordered" evidence="17">
    <location>
        <begin position="406"/>
        <end position="440"/>
    </location>
</feature>
<evidence type="ECO:0000259" key="19">
    <source>
        <dbReference type="PROSITE" id="PS50200"/>
    </source>
</evidence>
<dbReference type="EC" id="4.6.1.1" evidence="5"/>
<evidence type="ECO:0000313" key="22">
    <source>
        <dbReference type="Proteomes" id="UP001276659"/>
    </source>
</evidence>
<evidence type="ECO:0000256" key="6">
    <source>
        <dbReference type="ARBA" id="ARBA00021420"/>
    </source>
</evidence>
<feature type="region of interest" description="Disordered" evidence="17">
    <location>
        <begin position="160"/>
        <end position="363"/>
    </location>
</feature>
<evidence type="ECO:0000259" key="18">
    <source>
        <dbReference type="PROSITE" id="PS50125"/>
    </source>
</evidence>
<dbReference type="CDD" id="cd17214">
    <property type="entry name" value="RA_CYR1_like"/>
    <property type="match status" value="1"/>
</dbReference>
<dbReference type="SUPFAM" id="SSF52075">
    <property type="entry name" value="Outer arm dynein light chain 1"/>
    <property type="match status" value="1"/>
</dbReference>
<keyword evidence="12" id="KW-0460">Magnesium</keyword>
<dbReference type="CDD" id="cd00143">
    <property type="entry name" value="PP2Cc"/>
    <property type="match status" value="1"/>
</dbReference>
<dbReference type="InterPro" id="IPR055414">
    <property type="entry name" value="LRR_R13L4/SHOC2-like"/>
</dbReference>
<evidence type="ECO:0000256" key="15">
    <source>
        <dbReference type="ARBA" id="ARBA00032597"/>
    </source>
</evidence>
<dbReference type="Proteomes" id="UP001276659">
    <property type="component" value="Unassembled WGS sequence"/>
</dbReference>
<evidence type="ECO:0000256" key="13">
    <source>
        <dbReference type="ARBA" id="ARBA00022998"/>
    </source>
</evidence>
<organism evidence="21 22">
    <name type="scientific">Lepraria neglecta</name>
    <dbReference type="NCBI Taxonomy" id="209136"/>
    <lineage>
        <taxon>Eukaryota</taxon>
        <taxon>Fungi</taxon>
        <taxon>Dikarya</taxon>
        <taxon>Ascomycota</taxon>
        <taxon>Pezizomycotina</taxon>
        <taxon>Lecanoromycetes</taxon>
        <taxon>OSLEUM clade</taxon>
        <taxon>Lecanoromycetidae</taxon>
        <taxon>Lecanorales</taxon>
        <taxon>Lecanorineae</taxon>
        <taxon>Stereocaulaceae</taxon>
        <taxon>Lepraria</taxon>
    </lineage>
</organism>
<dbReference type="SMART" id="SM00364">
    <property type="entry name" value="LRR_BAC"/>
    <property type="match status" value="8"/>
</dbReference>
<dbReference type="Pfam" id="PF00481">
    <property type="entry name" value="PP2C"/>
    <property type="match status" value="1"/>
</dbReference>
<dbReference type="PROSITE" id="PS50200">
    <property type="entry name" value="RA"/>
    <property type="match status" value="1"/>
</dbReference>
<dbReference type="InterPro" id="IPR055071">
    <property type="entry name" value="RA_PHLPP-like"/>
</dbReference>
<keyword evidence="10" id="KW-0547">Nucleotide-binding</keyword>
<comment type="function">
    <text evidence="3">Plays essential roles in regulation of cellular metabolism by catalyzing the synthesis of a second messenger, cAMP.</text>
</comment>
<dbReference type="PANTHER" id="PTHR48051">
    <property type="match status" value="1"/>
</dbReference>
<evidence type="ECO:0000256" key="8">
    <source>
        <dbReference type="ARBA" id="ARBA00022723"/>
    </source>
</evidence>
<dbReference type="InterPro" id="IPR050216">
    <property type="entry name" value="LRR_domain-containing"/>
</dbReference>
<evidence type="ECO:0000256" key="14">
    <source>
        <dbReference type="ARBA" id="ARBA00023239"/>
    </source>
</evidence>
<dbReference type="GO" id="GO:0004016">
    <property type="term" value="F:adenylate cyclase activity"/>
    <property type="evidence" value="ECO:0007669"/>
    <property type="project" value="UniProtKB-EC"/>
</dbReference>
<feature type="compositionally biased region" description="Basic and acidic residues" evidence="17">
    <location>
        <begin position="986"/>
        <end position="998"/>
    </location>
</feature>
<dbReference type="GO" id="GO:0006171">
    <property type="term" value="P:cAMP biosynthetic process"/>
    <property type="evidence" value="ECO:0007669"/>
    <property type="project" value="UniProtKB-KW"/>
</dbReference>
<evidence type="ECO:0000256" key="12">
    <source>
        <dbReference type="ARBA" id="ARBA00022842"/>
    </source>
</evidence>
<dbReference type="SMART" id="SM00314">
    <property type="entry name" value="RA"/>
    <property type="match status" value="1"/>
</dbReference>
<feature type="region of interest" description="Disordered" evidence="17">
    <location>
        <begin position="1555"/>
        <end position="1598"/>
    </location>
</feature>
<gene>
    <name evidence="21" type="ORF">OEA41_002316</name>
</gene>
<dbReference type="InterPro" id="IPR029787">
    <property type="entry name" value="Nucleotide_cyclase"/>
</dbReference>
<evidence type="ECO:0000256" key="10">
    <source>
        <dbReference type="ARBA" id="ARBA00022741"/>
    </source>
</evidence>
<evidence type="ECO:0000256" key="1">
    <source>
        <dbReference type="ARBA" id="ARBA00001593"/>
    </source>
</evidence>
<dbReference type="FunFam" id="3.80.10.10:FF:000220">
    <property type="entry name" value="Adenylate cyclase AcyA"/>
    <property type="match status" value="1"/>
</dbReference>
<dbReference type="SMART" id="SM00369">
    <property type="entry name" value="LRR_TYP"/>
    <property type="match status" value="13"/>
</dbReference>
<feature type="compositionally biased region" description="Polar residues" evidence="17">
    <location>
        <begin position="10"/>
        <end position="20"/>
    </location>
</feature>
<feature type="compositionally biased region" description="Polar residues" evidence="17">
    <location>
        <begin position="961"/>
        <end position="978"/>
    </location>
</feature>
<dbReference type="Pfam" id="PF00211">
    <property type="entry name" value="Guanylate_cyc"/>
    <property type="match status" value="1"/>
</dbReference>
<feature type="compositionally biased region" description="Basic and acidic residues" evidence="17">
    <location>
        <begin position="34"/>
        <end position="52"/>
    </location>
</feature>
<dbReference type="InterPro" id="IPR036457">
    <property type="entry name" value="PPM-type-like_dom_sf"/>
</dbReference>
<comment type="similarity">
    <text evidence="4">Belongs to the adenylyl cyclase class-3 family.</text>
</comment>
<dbReference type="InterPro" id="IPR000159">
    <property type="entry name" value="RA_dom"/>
</dbReference>
<proteinExistence type="inferred from homology"/>
<dbReference type="InterPro" id="IPR001932">
    <property type="entry name" value="PPM-type_phosphatase-like_dom"/>
</dbReference>
<feature type="compositionally biased region" description="Low complexity" evidence="17">
    <location>
        <begin position="134"/>
        <end position="146"/>
    </location>
</feature>
<feature type="compositionally biased region" description="Low complexity" evidence="17">
    <location>
        <begin position="58"/>
        <end position="75"/>
    </location>
</feature>
<feature type="compositionally biased region" description="Low complexity" evidence="17">
    <location>
        <begin position="229"/>
        <end position="247"/>
    </location>
</feature>
<feature type="compositionally biased region" description="Polar residues" evidence="17">
    <location>
        <begin position="205"/>
        <end position="225"/>
    </location>
</feature>
<dbReference type="FunFam" id="3.80.10.10:FF:000408">
    <property type="entry name" value="Adenylate cyclase"/>
    <property type="match status" value="1"/>
</dbReference>
<evidence type="ECO:0000256" key="11">
    <source>
        <dbReference type="ARBA" id="ARBA00022840"/>
    </source>
</evidence>
<comment type="caution">
    <text evidence="21">The sequence shown here is derived from an EMBL/GenBank/DDBJ whole genome shotgun (WGS) entry which is preliminary data.</text>
</comment>
<comment type="cofactor">
    <cofactor evidence="2">
        <name>Mg(2+)</name>
        <dbReference type="ChEBI" id="CHEBI:18420"/>
    </cofactor>
</comment>
<dbReference type="InterPro" id="IPR032675">
    <property type="entry name" value="LRR_dom_sf"/>
</dbReference>
<evidence type="ECO:0000256" key="7">
    <source>
        <dbReference type="ARBA" id="ARBA00022614"/>
    </source>
</evidence>
<evidence type="ECO:0000259" key="20">
    <source>
        <dbReference type="PROSITE" id="PS51746"/>
    </source>
</evidence>
<dbReference type="Pfam" id="PF23010">
    <property type="entry name" value="RA_3"/>
    <property type="match status" value="1"/>
</dbReference>
<dbReference type="SMART" id="SM00365">
    <property type="entry name" value="LRR_SD22"/>
    <property type="match status" value="5"/>
</dbReference>
<feature type="compositionally biased region" description="Basic and acidic residues" evidence="17">
    <location>
        <begin position="1583"/>
        <end position="1595"/>
    </location>
</feature>
<dbReference type="FunFam" id="3.60.40.10:FF:000055">
    <property type="entry name" value="Adenylate cyclase AcyA"/>
    <property type="match status" value="1"/>
</dbReference>
<dbReference type="InterPro" id="IPR001054">
    <property type="entry name" value="A/G_cyclase"/>
</dbReference>
<feature type="domain" description="Ras-associating" evidence="19">
    <location>
        <begin position="471"/>
        <end position="562"/>
    </location>
</feature>
<keyword evidence="7" id="KW-0433">Leucine-rich repeat</keyword>
<evidence type="ECO:0000256" key="4">
    <source>
        <dbReference type="ARBA" id="ARBA00005381"/>
    </source>
</evidence>